<dbReference type="CDD" id="cd23787">
    <property type="entry name" value="RWD_CSM1"/>
    <property type="match status" value="1"/>
</dbReference>
<dbReference type="Gene3D" id="3.90.1150.80">
    <property type="match status" value="1"/>
</dbReference>
<dbReference type="GO" id="GO:0072686">
    <property type="term" value="C:mitotic spindle"/>
    <property type="evidence" value="ECO:0007669"/>
    <property type="project" value="TreeGrafter"/>
</dbReference>
<evidence type="ECO:0000313" key="4">
    <source>
        <dbReference type="Proteomes" id="UP001220324"/>
    </source>
</evidence>
<dbReference type="GO" id="GO:0034506">
    <property type="term" value="C:chromosome, centromeric core domain"/>
    <property type="evidence" value="ECO:0007669"/>
    <property type="project" value="TreeGrafter"/>
</dbReference>
<name>A0AAD6CRF6_9EURO</name>
<feature type="compositionally biased region" description="Acidic residues" evidence="1">
    <location>
        <begin position="209"/>
        <end position="219"/>
    </location>
</feature>
<dbReference type="EMBL" id="JAQIZZ010000007">
    <property type="protein sequence ID" value="KAJ5532258.1"/>
    <property type="molecule type" value="Genomic_DNA"/>
</dbReference>
<accession>A0AAD6CRF6</accession>
<gene>
    <name evidence="3" type="ORF">N7494_008810</name>
</gene>
<sequence length="533" mass="58306">MPKRKAPTKLSGLTGSDDEDLMQLTGNGSAPAQDLIDEPPAKKRRGRPRTSNENAAETQPTAQAKKRESATAAQAEAPPAKKTGRRGRPRGGSRTSEAPETQTEVDVTHEAVDEQNHEQENEDPKATKPTKTTRATRAAKPAPTRRTGRAASAAKQVVTDGGFEYTPSGPKQTMVEESREEPEASPRPRAVQRRQKEAEAAEPVQNEEPIAEVVDESILPDEAPPARHLPSSAVKNARSRLSTMRNTLESSPRKRKSGDVEQGGEPELRRKIGELTKKQEALESKYRNLREIGVVEANTNMEKLRKQCETVTTASNELVASLRLELEAQRALGQQSRALQKQLKERDTEIARLQSQADESRSQLAATQTEVKALQTKLAAARSTAASLEKTKIPGSAIKGGPANRAVAAANAGAAQAAQIAQLKEDLYSDLTGLIVRGVVDREADYLYDCLQTGVNGTLHFKLAIPKVPSSEYEKAVFEYLPLLDANRDRDLVDILPDFLIDHITFEREQAPKFYTRVIDALTKRRSSTASRA</sequence>
<feature type="compositionally biased region" description="Polar residues" evidence="1">
    <location>
        <begin position="95"/>
        <end position="105"/>
    </location>
</feature>
<comment type="caution">
    <text evidence="3">The sequence shown here is derived from an EMBL/GenBank/DDBJ whole genome shotgun (WGS) entry which is preliminary data.</text>
</comment>
<evidence type="ECO:0000313" key="3">
    <source>
        <dbReference type="EMBL" id="KAJ5532258.1"/>
    </source>
</evidence>
<dbReference type="FunFam" id="3.90.1150.80:FF:000001">
    <property type="entry name" value="Chromosome segregation protein (Pcs1)"/>
    <property type="match status" value="1"/>
</dbReference>
<dbReference type="PANTHER" id="PTHR28006:SF1">
    <property type="entry name" value="MONOPOLIN COMPLEX SUBUNIT CSM1"/>
    <property type="match status" value="1"/>
</dbReference>
<dbReference type="InterPro" id="IPR020981">
    <property type="entry name" value="Csm1/Pcs1_C"/>
</dbReference>
<feature type="domain" description="Monopolin complex subunit Csm1/Pcs1 C-terminal" evidence="2">
    <location>
        <begin position="422"/>
        <end position="508"/>
    </location>
</feature>
<dbReference type="Pfam" id="PF12539">
    <property type="entry name" value="Csm1"/>
    <property type="match status" value="1"/>
</dbReference>
<feature type="compositionally biased region" description="Low complexity" evidence="1">
    <location>
        <begin position="70"/>
        <end position="81"/>
    </location>
</feature>
<dbReference type="GO" id="GO:0045144">
    <property type="term" value="P:meiotic sister chromatid segregation"/>
    <property type="evidence" value="ECO:0007669"/>
    <property type="project" value="TreeGrafter"/>
</dbReference>
<reference evidence="3 4" key="1">
    <citation type="journal article" date="2023" name="IMA Fungus">
        <title>Comparative genomic study of the Penicillium genus elucidates a diverse pangenome and 15 lateral gene transfer events.</title>
        <authorList>
            <person name="Petersen C."/>
            <person name="Sorensen T."/>
            <person name="Nielsen M.R."/>
            <person name="Sondergaard T.E."/>
            <person name="Sorensen J.L."/>
            <person name="Fitzpatrick D.A."/>
            <person name="Frisvad J.C."/>
            <person name="Nielsen K.L."/>
        </authorList>
    </citation>
    <scope>NUCLEOTIDE SEQUENCE [LARGE SCALE GENOMIC DNA]</scope>
    <source>
        <strain evidence="3 4">IBT 35679</strain>
    </source>
</reference>
<keyword evidence="4" id="KW-1185">Reference proteome</keyword>
<feature type="region of interest" description="Disordered" evidence="1">
    <location>
        <begin position="1"/>
        <end position="274"/>
    </location>
</feature>
<feature type="compositionally biased region" description="Polar residues" evidence="1">
    <location>
        <begin position="239"/>
        <end position="250"/>
    </location>
</feature>
<feature type="compositionally biased region" description="Low complexity" evidence="1">
    <location>
        <begin position="127"/>
        <end position="155"/>
    </location>
</feature>
<feature type="compositionally biased region" description="Basic and acidic residues" evidence="1">
    <location>
        <begin position="106"/>
        <end position="126"/>
    </location>
</feature>
<protein>
    <submittedName>
        <fullName evidence="3">Chromosome segregation protein (Pcs1)</fullName>
    </submittedName>
</protein>
<dbReference type="AlphaFoldDB" id="A0AAD6CRF6"/>
<dbReference type="GO" id="GO:0033551">
    <property type="term" value="C:monopolin complex"/>
    <property type="evidence" value="ECO:0007669"/>
    <property type="project" value="InterPro"/>
</dbReference>
<dbReference type="GO" id="GO:0051315">
    <property type="term" value="P:attachment of mitotic spindle microtubules to kinetochore"/>
    <property type="evidence" value="ECO:0007669"/>
    <property type="project" value="TreeGrafter"/>
</dbReference>
<dbReference type="PANTHER" id="PTHR28006">
    <property type="entry name" value="MONOPOLIN COMPLEX SUBUNIT CSM1"/>
    <property type="match status" value="1"/>
</dbReference>
<proteinExistence type="predicted"/>
<feature type="compositionally biased region" description="Polar residues" evidence="1">
    <location>
        <begin position="49"/>
        <end position="62"/>
    </location>
</feature>
<dbReference type="InterPro" id="IPR038608">
    <property type="entry name" value="Csm1/Pcs1_C_sf"/>
</dbReference>
<dbReference type="InterPro" id="IPR040349">
    <property type="entry name" value="Csm1/Pcs1"/>
</dbReference>
<dbReference type="GO" id="GO:1990644">
    <property type="term" value="F:microtubule site clamp"/>
    <property type="evidence" value="ECO:0007669"/>
    <property type="project" value="TreeGrafter"/>
</dbReference>
<evidence type="ECO:0000259" key="2">
    <source>
        <dbReference type="Pfam" id="PF12539"/>
    </source>
</evidence>
<evidence type="ECO:0000256" key="1">
    <source>
        <dbReference type="SAM" id="MobiDB-lite"/>
    </source>
</evidence>
<organism evidence="3 4">
    <name type="scientific">Penicillium frequentans</name>
    <dbReference type="NCBI Taxonomy" id="3151616"/>
    <lineage>
        <taxon>Eukaryota</taxon>
        <taxon>Fungi</taxon>
        <taxon>Dikarya</taxon>
        <taxon>Ascomycota</taxon>
        <taxon>Pezizomycotina</taxon>
        <taxon>Eurotiomycetes</taxon>
        <taxon>Eurotiomycetidae</taxon>
        <taxon>Eurotiales</taxon>
        <taxon>Aspergillaceae</taxon>
        <taxon>Penicillium</taxon>
    </lineage>
</organism>
<feature type="compositionally biased region" description="Basic and acidic residues" evidence="1">
    <location>
        <begin position="174"/>
        <end position="186"/>
    </location>
</feature>
<dbReference type="Proteomes" id="UP001220324">
    <property type="component" value="Unassembled WGS sequence"/>
</dbReference>
<feature type="compositionally biased region" description="Basic residues" evidence="1">
    <location>
        <begin position="82"/>
        <end position="91"/>
    </location>
</feature>
<dbReference type="GO" id="GO:0005730">
    <property type="term" value="C:nucleolus"/>
    <property type="evidence" value="ECO:0007669"/>
    <property type="project" value="TreeGrafter"/>
</dbReference>